<dbReference type="InterPro" id="IPR052189">
    <property type="entry name" value="L-asp_N-monooxygenase_NS-form"/>
</dbReference>
<keyword evidence="3" id="KW-1185">Reference proteome</keyword>
<dbReference type="PANTHER" id="PTHR40254:SF1">
    <property type="entry name" value="BLR0577 PROTEIN"/>
    <property type="match status" value="1"/>
</dbReference>
<reference evidence="2 3" key="1">
    <citation type="submission" date="2017-10" db="EMBL/GenBank/DDBJ databases">
        <title>Nyctiphanis sp. nov., isolated from the stomach of the euphausiid Nyctiphanes simplex (Hansen, 1911) in the Gulf of California.</title>
        <authorList>
            <person name="Gomez-Gil B."/>
            <person name="Aguilar-Mendez M."/>
            <person name="Lopez-Cortes A."/>
            <person name="Gomez-Gutierrez J."/>
            <person name="Roque A."/>
            <person name="Lang E."/>
            <person name="Gonzalez-Castillo A."/>
        </authorList>
    </citation>
    <scope>NUCLEOTIDE SEQUENCE [LARGE SCALE GENOMIC DNA]</scope>
    <source>
        <strain evidence="2 3">CAIM 600</strain>
    </source>
</reference>
<feature type="domain" description="FAD-dependent urate hydroxylase HpyO/Asp monooxygenase CreE-like FAD/NAD(P)-binding" evidence="1">
    <location>
        <begin position="4"/>
        <end position="151"/>
    </location>
</feature>
<dbReference type="Proteomes" id="UP000290287">
    <property type="component" value="Unassembled WGS sequence"/>
</dbReference>
<proteinExistence type="predicted"/>
<dbReference type="Pfam" id="PF13454">
    <property type="entry name" value="NAD_binding_9"/>
    <property type="match status" value="1"/>
</dbReference>
<dbReference type="InterPro" id="IPR036188">
    <property type="entry name" value="FAD/NAD-bd_sf"/>
</dbReference>
<dbReference type="SUPFAM" id="SSF51905">
    <property type="entry name" value="FAD/NAD(P)-binding domain"/>
    <property type="match status" value="1"/>
</dbReference>
<name>A0A4Q0YUB6_9GAMM</name>
<sequence length="484" mass="54370">MKIAIIGADVAGISVMKSLSNHVKSHGIGNTYLDGTVYEPEKMGGLAYQTKSNACLLNLPAGIMSIDSSNSSCFLQWLNKNNIPTHSIPRYIFGNYLKEQYNKLINESNPWIRFNSKEQAVKKISKIGKLFKVYTFNNFDIVDKVVLFAGHSEPTSLIEQTENSNYINNPWKYDFTKIDKHNSIAIVGTRLTAFDVVKKLFYNGHKGPITLFSRTNNPPHVRSLVSSPIPLKYLRWDVIESLKDNHGHVPLEKVIELLSHELSNSGDSFLLSSEKVTCPSTFIASQLDLAKSASPDQEILSALYRSKLIDLIWMRLSSKDKSYFYENFHSKWMCLAHPITFENGVFLNDAIESGYVQIEKGLKEIKEDYVYGFRLITQKSLDFDYVANCTGMSKSIKKHKSSLLCSIDTDDNLLENHFGGIDINPYNLQVISKNGEETTGFYANGAITCGVFFSAFATIHAVRNSFSIANNILSDLNIEQRASA</sequence>
<dbReference type="OrthoDB" id="101972at2"/>
<dbReference type="PANTHER" id="PTHR40254">
    <property type="entry name" value="BLR0577 PROTEIN"/>
    <property type="match status" value="1"/>
</dbReference>
<protein>
    <recommendedName>
        <fullName evidence="1">FAD-dependent urate hydroxylase HpyO/Asp monooxygenase CreE-like FAD/NAD(P)-binding domain-containing protein</fullName>
    </recommendedName>
</protein>
<dbReference type="AlphaFoldDB" id="A0A4Q0YUB6"/>
<evidence type="ECO:0000313" key="2">
    <source>
        <dbReference type="EMBL" id="RXJ74850.1"/>
    </source>
</evidence>
<evidence type="ECO:0000313" key="3">
    <source>
        <dbReference type="Proteomes" id="UP000290287"/>
    </source>
</evidence>
<dbReference type="RefSeq" id="WP_129120739.1">
    <property type="nucleotide sequence ID" value="NZ_PEIB01000001.1"/>
</dbReference>
<dbReference type="InterPro" id="IPR038732">
    <property type="entry name" value="HpyO/CreE_NAD-binding"/>
</dbReference>
<evidence type="ECO:0000259" key="1">
    <source>
        <dbReference type="Pfam" id="PF13454"/>
    </source>
</evidence>
<accession>A0A4Q0YUB6</accession>
<organism evidence="2 3">
    <name type="scientific">Veronia nyctiphanis</name>
    <dbReference type="NCBI Taxonomy" id="1278244"/>
    <lineage>
        <taxon>Bacteria</taxon>
        <taxon>Pseudomonadati</taxon>
        <taxon>Pseudomonadota</taxon>
        <taxon>Gammaproteobacteria</taxon>
        <taxon>Vibrionales</taxon>
        <taxon>Vibrionaceae</taxon>
        <taxon>Veronia</taxon>
    </lineage>
</organism>
<comment type="caution">
    <text evidence="2">The sequence shown here is derived from an EMBL/GenBank/DDBJ whole genome shotgun (WGS) entry which is preliminary data.</text>
</comment>
<gene>
    <name evidence="2" type="ORF">CS022_01175</name>
</gene>
<dbReference type="EMBL" id="PEIB01000001">
    <property type="protein sequence ID" value="RXJ74850.1"/>
    <property type="molecule type" value="Genomic_DNA"/>
</dbReference>